<feature type="transmembrane region" description="Helical" evidence="1">
    <location>
        <begin position="6"/>
        <end position="27"/>
    </location>
</feature>
<proteinExistence type="predicted"/>
<reference evidence="2" key="1">
    <citation type="submission" date="2018-05" db="EMBL/GenBank/DDBJ databases">
        <authorList>
            <person name="Lanie J.A."/>
            <person name="Ng W.-L."/>
            <person name="Kazmierczak K.M."/>
            <person name="Andrzejewski T.M."/>
            <person name="Davidsen T.M."/>
            <person name="Wayne K.J."/>
            <person name="Tettelin H."/>
            <person name="Glass J.I."/>
            <person name="Rusch D."/>
            <person name="Podicherti R."/>
            <person name="Tsui H.-C.T."/>
            <person name="Winkler M.E."/>
        </authorList>
    </citation>
    <scope>NUCLEOTIDE SEQUENCE</scope>
</reference>
<keyword evidence="1" id="KW-1133">Transmembrane helix</keyword>
<gene>
    <name evidence="2" type="ORF">METZ01_LOCUS378783</name>
</gene>
<protein>
    <submittedName>
        <fullName evidence="2">Uncharacterized protein</fullName>
    </submittedName>
</protein>
<sequence>MLSNTTVFLVGSPAIVTVMTTMTCQVFKRFRPIRPKTFNMSNL</sequence>
<dbReference type="AlphaFoldDB" id="A0A382TV36"/>
<accession>A0A382TV36</accession>
<keyword evidence="1" id="KW-0812">Transmembrane</keyword>
<evidence type="ECO:0000313" key="2">
    <source>
        <dbReference type="EMBL" id="SVD25929.1"/>
    </source>
</evidence>
<organism evidence="2">
    <name type="scientific">marine metagenome</name>
    <dbReference type="NCBI Taxonomy" id="408172"/>
    <lineage>
        <taxon>unclassified sequences</taxon>
        <taxon>metagenomes</taxon>
        <taxon>ecological metagenomes</taxon>
    </lineage>
</organism>
<evidence type="ECO:0000256" key="1">
    <source>
        <dbReference type="SAM" id="Phobius"/>
    </source>
</evidence>
<name>A0A382TV36_9ZZZZ</name>
<dbReference type="EMBL" id="UINC01139403">
    <property type="protein sequence ID" value="SVD25929.1"/>
    <property type="molecule type" value="Genomic_DNA"/>
</dbReference>
<keyword evidence="1" id="KW-0472">Membrane</keyword>